<dbReference type="OrthoDB" id="4313777at2"/>
<evidence type="ECO:0000313" key="1">
    <source>
        <dbReference type="EMBL" id="RVU24308.1"/>
    </source>
</evidence>
<sequence>MNHAQLTALGRALRLLGEHGEGLGADTPDGKLHEMKQDVKRALELIEESVTGAPPTTRCPEHPNGPVDENAQDLCLLCETRRRVARRSEINGTYAARPRPGENADVTVSMSRYGTREDRPQPQQRWLPELWTGQVWQLCGTPRHDRQEADRYLAAQRRRPDAAMAYRLVHEFTDYEVVRVWGTPLRVDPEPMGGLS</sequence>
<evidence type="ECO:0000313" key="2">
    <source>
        <dbReference type="Proteomes" id="UP000283128"/>
    </source>
</evidence>
<keyword evidence="2" id="KW-1185">Reference proteome</keyword>
<dbReference type="EMBL" id="RZYA01000006">
    <property type="protein sequence ID" value="RVU24308.1"/>
    <property type="molecule type" value="Genomic_DNA"/>
</dbReference>
<reference evidence="1 2" key="1">
    <citation type="submission" date="2019-01" db="EMBL/GenBank/DDBJ databases">
        <title>Genome sequences of Streptomyces and Rhizobium isolates collected from root and soil.</title>
        <authorList>
            <person name="Chhettri S."/>
            <person name="Sevigny J.L."/>
            <person name="Sen A."/>
            <person name="Ennis N."/>
            <person name="Tisa L."/>
        </authorList>
    </citation>
    <scope>NUCLEOTIDE SEQUENCE [LARGE SCALE GENOMIC DNA]</scope>
    <source>
        <strain evidence="1 2">San01</strain>
    </source>
</reference>
<gene>
    <name evidence="1" type="ORF">EOT10_14850</name>
</gene>
<dbReference type="RefSeq" id="WP_127828666.1">
    <property type="nucleotide sequence ID" value="NZ_RZYA01000006.1"/>
</dbReference>
<dbReference type="AlphaFoldDB" id="A0A3S2Z086"/>
<organism evidence="1 2">
    <name type="scientific">Streptomyces antnestii</name>
    <dbReference type="NCBI Taxonomy" id="2494256"/>
    <lineage>
        <taxon>Bacteria</taxon>
        <taxon>Bacillati</taxon>
        <taxon>Actinomycetota</taxon>
        <taxon>Actinomycetes</taxon>
        <taxon>Kitasatosporales</taxon>
        <taxon>Streptomycetaceae</taxon>
        <taxon>Streptomyces</taxon>
    </lineage>
</organism>
<dbReference type="Proteomes" id="UP000283128">
    <property type="component" value="Unassembled WGS sequence"/>
</dbReference>
<comment type="caution">
    <text evidence="1">The sequence shown here is derived from an EMBL/GenBank/DDBJ whole genome shotgun (WGS) entry which is preliminary data.</text>
</comment>
<protein>
    <submittedName>
        <fullName evidence="1">Uncharacterized protein</fullName>
    </submittedName>
</protein>
<proteinExistence type="predicted"/>
<name>A0A3S2Z086_9ACTN</name>
<accession>A0A3S2Z086</accession>